<accession>A0A5B9QLR8</accession>
<evidence type="ECO:0000313" key="3">
    <source>
        <dbReference type="EMBL" id="QEG40017.1"/>
    </source>
</evidence>
<reference evidence="3 4" key="1">
    <citation type="submission" date="2019-08" db="EMBL/GenBank/DDBJ databases">
        <title>Deep-cultivation of Planctomycetes and their phenomic and genomic characterization uncovers novel biology.</title>
        <authorList>
            <person name="Wiegand S."/>
            <person name="Jogler M."/>
            <person name="Boedeker C."/>
            <person name="Pinto D."/>
            <person name="Vollmers J."/>
            <person name="Rivas-Marin E."/>
            <person name="Kohn T."/>
            <person name="Peeters S.H."/>
            <person name="Heuer A."/>
            <person name="Rast P."/>
            <person name="Oberbeckmann S."/>
            <person name="Bunk B."/>
            <person name="Jeske O."/>
            <person name="Meyerdierks A."/>
            <person name="Storesund J.E."/>
            <person name="Kallscheuer N."/>
            <person name="Luecker S."/>
            <person name="Lage O.M."/>
            <person name="Pohl T."/>
            <person name="Merkel B.J."/>
            <person name="Hornburger P."/>
            <person name="Mueller R.-W."/>
            <person name="Bruemmer F."/>
            <person name="Labrenz M."/>
            <person name="Spormann A.M."/>
            <person name="Op den Camp H."/>
            <person name="Overmann J."/>
            <person name="Amann R."/>
            <person name="Jetten M.S.M."/>
            <person name="Mascher T."/>
            <person name="Medema M.H."/>
            <person name="Devos D.P."/>
            <person name="Kaster A.-K."/>
            <person name="Ovreas L."/>
            <person name="Rohde M."/>
            <person name="Galperin M.Y."/>
            <person name="Jogler C."/>
        </authorList>
    </citation>
    <scope>NUCLEOTIDE SEQUENCE [LARGE SCALE GENOMIC DNA]</scope>
    <source>
        <strain evidence="3 4">UC8</strain>
    </source>
</reference>
<dbReference type="Proteomes" id="UP000325286">
    <property type="component" value="Chromosome"/>
</dbReference>
<feature type="transmembrane region" description="Helical" evidence="1">
    <location>
        <begin position="30"/>
        <end position="48"/>
    </location>
</feature>
<sequence>MRKPVGWLADSSGHNDCDDQPMRYLLTKRVVLFSMATTTLVGGVLLAADAVGVSNAAVAAVGISAAGSAAAPADPHRVLGNQTCVKCHAAEVAVWKQTPHAKTFDELHRRPEARKIAANLGVQSIKYDGRCVACHYTQQADAANGHELTAISGVSCESCHGPARDWLEVHHDYGGVNVTRQSESPVHRQQRLQRSVALGMRNPANLYLMAQSCYRCHTVGDEELVNVGGHTAGSLDFEMVSWSQGLVRHNFVRSDGKVNEVSSRERLRVMFVAGMIADLESSLRAVATATEKATYGLTVAKRADRAAKRLKSVQAKVNHPRLAEVLKVYGAVKLKLNNQAQLTAAANEVSKLGYAFAEETDGTDLAGIDPYVPAAKKWK</sequence>
<feature type="domain" description="Cytochrome c-552/4" evidence="2">
    <location>
        <begin position="83"/>
        <end position="161"/>
    </location>
</feature>
<dbReference type="InterPro" id="IPR023155">
    <property type="entry name" value="Cyt_c-552/4"/>
</dbReference>
<protein>
    <submittedName>
        <fullName evidence="3">Perchlorate reductase subunit gamma</fullName>
    </submittedName>
</protein>
<evidence type="ECO:0000256" key="1">
    <source>
        <dbReference type="SAM" id="Phobius"/>
    </source>
</evidence>
<evidence type="ECO:0000259" key="2">
    <source>
        <dbReference type="Pfam" id="PF13435"/>
    </source>
</evidence>
<keyword evidence="1" id="KW-1133">Transmembrane helix</keyword>
<dbReference type="Pfam" id="PF13435">
    <property type="entry name" value="Cytochrome_C554"/>
    <property type="match status" value="1"/>
</dbReference>
<dbReference type="KEGG" id="rul:UC8_20210"/>
<organism evidence="3 4">
    <name type="scientific">Roseimaritima ulvae</name>
    <dbReference type="NCBI Taxonomy" id="980254"/>
    <lineage>
        <taxon>Bacteria</taxon>
        <taxon>Pseudomonadati</taxon>
        <taxon>Planctomycetota</taxon>
        <taxon>Planctomycetia</taxon>
        <taxon>Pirellulales</taxon>
        <taxon>Pirellulaceae</taxon>
        <taxon>Roseimaritima</taxon>
    </lineage>
</organism>
<dbReference type="AlphaFoldDB" id="A0A5B9QLR8"/>
<gene>
    <name evidence="3" type="primary">pcrC_1</name>
    <name evidence="3" type="ORF">UC8_20210</name>
</gene>
<dbReference type="EMBL" id="CP042914">
    <property type="protein sequence ID" value="QEG40017.1"/>
    <property type="molecule type" value="Genomic_DNA"/>
</dbReference>
<keyword evidence="1" id="KW-0472">Membrane</keyword>
<evidence type="ECO:0000313" key="4">
    <source>
        <dbReference type="Proteomes" id="UP000325286"/>
    </source>
</evidence>
<keyword evidence="1" id="KW-0812">Transmembrane</keyword>
<dbReference type="InterPro" id="IPR036280">
    <property type="entry name" value="Multihaem_cyt_sf"/>
</dbReference>
<keyword evidence="4" id="KW-1185">Reference proteome</keyword>
<dbReference type="Gene3D" id="1.10.1130.10">
    <property type="entry name" value="Flavocytochrome C3, Chain A"/>
    <property type="match status" value="1"/>
</dbReference>
<dbReference type="SUPFAM" id="SSF48695">
    <property type="entry name" value="Multiheme cytochromes"/>
    <property type="match status" value="1"/>
</dbReference>
<proteinExistence type="predicted"/>
<name>A0A5B9QLR8_9BACT</name>